<feature type="chain" id="PRO_5010227550" description="DUF4142 domain-containing protein" evidence="1">
    <location>
        <begin position="29"/>
        <end position="221"/>
    </location>
</feature>
<feature type="signal peptide" evidence="1">
    <location>
        <begin position="1"/>
        <end position="28"/>
    </location>
</feature>
<evidence type="ECO:0000259" key="2">
    <source>
        <dbReference type="Pfam" id="PF13628"/>
    </source>
</evidence>
<dbReference type="InterPro" id="IPR012347">
    <property type="entry name" value="Ferritin-like"/>
</dbReference>
<proteinExistence type="predicted"/>
<protein>
    <recommendedName>
        <fullName evidence="2">DUF4142 domain-containing protein</fullName>
    </recommendedName>
</protein>
<feature type="domain" description="DUF4142" evidence="2">
    <location>
        <begin position="47"/>
        <end position="106"/>
    </location>
</feature>
<dbReference type="RefSeq" id="WP_075007437.1">
    <property type="nucleotide sequence ID" value="NZ_FOAP01000008.1"/>
</dbReference>
<evidence type="ECO:0000256" key="1">
    <source>
        <dbReference type="SAM" id="SignalP"/>
    </source>
</evidence>
<evidence type="ECO:0000313" key="3">
    <source>
        <dbReference type="EMBL" id="SEL73512.1"/>
    </source>
</evidence>
<dbReference type="InterPro" id="IPR025419">
    <property type="entry name" value="DUF4142"/>
</dbReference>
<dbReference type="PANTHER" id="PTHR38593:SF1">
    <property type="entry name" value="BLR2558 PROTEIN"/>
    <property type="match status" value="1"/>
</dbReference>
<dbReference type="Gene3D" id="1.20.1260.10">
    <property type="match status" value="1"/>
</dbReference>
<keyword evidence="4" id="KW-1185">Reference proteome</keyword>
<keyword evidence="1" id="KW-0732">Signal</keyword>
<feature type="domain" description="DUF4142" evidence="2">
    <location>
        <begin position="144"/>
        <end position="216"/>
    </location>
</feature>
<dbReference type="EMBL" id="FOAP01000008">
    <property type="protein sequence ID" value="SEL73512.1"/>
    <property type="molecule type" value="Genomic_DNA"/>
</dbReference>
<dbReference type="Proteomes" id="UP000182719">
    <property type="component" value="Unassembled WGS sequence"/>
</dbReference>
<evidence type="ECO:0000313" key="4">
    <source>
        <dbReference type="Proteomes" id="UP000182719"/>
    </source>
</evidence>
<sequence>MSCKRGMGWKVWVVGGMAALSLGTTAFANDGAKKEAQRMGKAEAKSDAYLDQLALFNAKQVAMAELALQRAQSPEVREFAQHLVQDHRQNSDDWMAWAGSQDIEMMMADLSIPMMGTGGSGTAGMEDKAYGEEMKKAGKHMDKRAMEAQKELDKLGAKEGMDFDKEFLSRVIDDHEKGQKMLGKGEKKFASDPAFASLIAKTDSIMMGHITEGKRLKDTMK</sequence>
<dbReference type="OrthoDB" id="5515244at2"/>
<dbReference type="AlphaFoldDB" id="A0A1H7SLM3"/>
<organism evidence="3 4">
    <name type="scientific">Stigmatella aurantiaca</name>
    <dbReference type="NCBI Taxonomy" id="41"/>
    <lineage>
        <taxon>Bacteria</taxon>
        <taxon>Pseudomonadati</taxon>
        <taxon>Myxococcota</taxon>
        <taxon>Myxococcia</taxon>
        <taxon>Myxococcales</taxon>
        <taxon>Cystobacterineae</taxon>
        <taxon>Archangiaceae</taxon>
        <taxon>Stigmatella</taxon>
    </lineage>
</organism>
<gene>
    <name evidence="3" type="ORF">SAMN05444354_10841</name>
</gene>
<name>A0A1H7SLM3_STIAU</name>
<accession>A0A1H7SLM3</accession>
<reference evidence="4" key="1">
    <citation type="submission" date="2016-10" db="EMBL/GenBank/DDBJ databases">
        <authorList>
            <person name="Varghese N."/>
            <person name="Submissions S."/>
        </authorList>
    </citation>
    <scope>NUCLEOTIDE SEQUENCE [LARGE SCALE GENOMIC DNA]</scope>
    <source>
        <strain evidence="4">DSM 17044</strain>
    </source>
</reference>
<dbReference type="PANTHER" id="PTHR38593">
    <property type="entry name" value="BLR2558 PROTEIN"/>
    <property type="match status" value="1"/>
</dbReference>
<dbReference type="Pfam" id="PF13628">
    <property type="entry name" value="DUF4142"/>
    <property type="match status" value="2"/>
</dbReference>